<dbReference type="CTD" id="100313506"/>
<evidence type="ECO:0000313" key="3">
    <source>
        <dbReference type="RefSeq" id="XP_015587654.1"/>
    </source>
</evidence>
<dbReference type="Proteomes" id="UP000694920">
    <property type="component" value="Unplaced"/>
</dbReference>
<organism evidence="2 3">
    <name type="scientific">Cephus cinctus</name>
    <name type="common">Wheat stem sawfly</name>
    <dbReference type="NCBI Taxonomy" id="211228"/>
    <lineage>
        <taxon>Eukaryota</taxon>
        <taxon>Metazoa</taxon>
        <taxon>Ecdysozoa</taxon>
        <taxon>Arthropoda</taxon>
        <taxon>Hexapoda</taxon>
        <taxon>Insecta</taxon>
        <taxon>Pterygota</taxon>
        <taxon>Neoptera</taxon>
        <taxon>Endopterygota</taxon>
        <taxon>Hymenoptera</taxon>
        <taxon>Cephoidea</taxon>
        <taxon>Cephidae</taxon>
        <taxon>Cephus</taxon>
    </lineage>
</organism>
<evidence type="ECO:0000256" key="1">
    <source>
        <dbReference type="SAM" id="MobiDB-lite"/>
    </source>
</evidence>
<dbReference type="GeneID" id="107264177"/>
<name>A0AAJ7FED8_CEPCN</name>
<reference evidence="3" key="1">
    <citation type="submission" date="2025-08" db="UniProtKB">
        <authorList>
            <consortium name="RefSeq"/>
        </authorList>
    </citation>
    <scope>IDENTIFICATION</scope>
</reference>
<sequence length="146" mass="15573">MATDTASFGFQGSAMGYKTSRRCDPEHTSDHPRITSTSFSRSPRSQIHKTRCSSARLTMFSSSSPFSYCTLLSQRCPIASHVAANAISVNTVSSRRDCVASRNAERDPARSAVDQARTGESAEMVLPAIVASAPAAAWIPMSASPT</sequence>
<feature type="compositionally biased region" description="Polar residues" evidence="1">
    <location>
        <begin position="34"/>
        <end position="45"/>
    </location>
</feature>
<proteinExistence type="predicted"/>
<evidence type="ECO:0000313" key="2">
    <source>
        <dbReference type="Proteomes" id="UP000694920"/>
    </source>
</evidence>
<feature type="region of interest" description="Disordered" evidence="1">
    <location>
        <begin position="19"/>
        <end position="47"/>
    </location>
</feature>
<dbReference type="AlphaFoldDB" id="A0AAJ7FED8"/>
<dbReference type="KEGG" id="ccin:107264177"/>
<protein>
    <submittedName>
        <fullName evidence="3">Uncharacterized protein LOC107264177 isoform X1</fullName>
    </submittedName>
</protein>
<keyword evidence="2" id="KW-1185">Reference proteome</keyword>
<feature type="compositionally biased region" description="Basic and acidic residues" evidence="1">
    <location>
        <begin position="21"/>
        <end position="33"/>
    </location>
</feature>
<accession>A0AAJ7FED8</accession>
<gene>
    <name evidence="3" type="primary">LOC107264177</name>
</gene>
<dbReference type="RefSeq" id="XP_015587654.1">
    <property type="nucleotide sequence ID" value="XM_015732168.2"/>
</dbReference>